<keyword evidence="3" id="KW-1185">Reference proteome</keyword>
<accession>A0A1Z5KJ03</accession>
<dbReference type="InterPro" id="IPR005114">
    <property type="entry name" value="Helicase_assoc"/>
</dbReference>
<dbReference type="AlphaFoldDB" id="A0A1Z5KJ03"/>
<organism evidence="2 3">
    <name type="scientific">Fistulifera solaris</name>
    <name type="common">Oleaginous diatom</name>
    <dbReference type="NCBI Taxonomy" id="1519565"/>
    <lineage>
        <taxon>Eukaryota</taxon>
        <taxon>Sar</taxon>
        <taxon>Stramenopiles</taxon>
        <taxon>Ochrophyta</taxon>
        <taxon>Bacillariophyta</taxon>
        <taxon>Bacillariophyceae</taxon>
        <taxon>Bacillariophycidae</taxon>
        <taxon>Naviculales</taxon>
        <taxon>Naviculaceae</taxon>
        <taxon>Fistulifera</taxon>
    </lineage>
</organism>
<name>A0A1Z5KJ03_FISSO</name>
<dbReference type="PANTHER" id="PTHR33418">
    <property type="entry name" value="HELICASE-ASSOCIATED"/>
    <property type="match status" value="1"/>
</dbReference>
<evidence type="ECO:0000313" key="3">
    <source>
        <dbReference type="Proteomes" id="UP000198406"/>
    </source>
</evidence>
<evidence type="ECO:0000259" key="1">
    <source>
        <dbReference type="Pfam" id="PF03457"/>
    </source>
</evidence>
<dbReference type="OrthoDB" id="48392at2759"/>
<feature type="domain" description="Helicase-associated" evidence="1">
    <location>
        <begin position="9"/>
        <end position="70"/>
    </location>
</feature>
<feature type="domain" description="Helicase-associated" evidence="1">
    <location>
        <begin position="81"/>
        <end position="147"/>
    </location>
</feature>
<comment type="caution">
    <text evidence="2">The sequence shown here is derived from an EMBL/GenBank/DDBJ whole genome shotgun (WGS) entry which is preliminary data.</text>
</comment>
<dbReference type="EMBL" id="BDSP01000240">
    <property type="protein sequence ID" value="GAX26280.1"/>
    <property type="molecule type" value="Genomic_DNA"/>
</dbReference>
<dbReference type="Proteomes" id="UP000198406">
    <property type="component" value="Unassembled WGS sequence"/>
</dbReference>
<dbReference type="PANTHER" id="PTHR33418:SF1">
    <property type="entry name" value="HELICASE-ASSOCIATED DOMAIN-CONTAINING PROTEIN"/>
    <property type="match status" value="1"/>
</dbReference>
<dbReference type="Pfam" id="PF03457">
    <property type="entry name" value="HA"/>
    <property type="match status" value="3"/>
</dbReference>
<proteinExistence type="predicted"/>
<gene>
    <name evidence="2" type="ORF">FisN_16Lh111</name>
</gene>
<feature type="domain" description="Helicase-associated" evidence="1">
    <location>
        <begin position="167"/>
        <end position="227"/>
    </location>
</feature>
<evidence type="ECO:0000313" key="2">
    <source>
        <dbReference type="EMBL" id="GAX26280.1"/>
    </source>
</evidence>
<dbReference type="InParanoid" id="A0A1Z5KJ03"/>
<reference evidence="2 3" key="1">
    <citation type="journal article" date="2015" name="Plant Cell">
        <title>Oil accumulation by the oleaginous diatom Fistulifera solaris as revealed by the genome and transcriptome.</title>
        <authorList>
            <person name="Tanaka T."/>
            <person name="Maeda Y."/>
            <person name="Veluchamy A."/>
            <person name="Tanaka M."/>
            <person name="Abida H."/>
            <person name="Marechal E."/>
            <person name="Bowler C."/>
            <person name="Muto M."/>
            <person name="Sunaga Y."/>
            <person name="Tanaka M."/>
            <person name="Yoshino T."/>
            <person name="Taniguchi T."/>
            <person name="Fukuda Y."/>
            <person name="Nemoto M."/>
            <person name="Matsumoto M."/>
            <person name="Wong P.S."/>
            <person name="Aburatani S."/>
            <person name="Fujibuchi W."/>
        </authorList>
    </citation>
    <scope>NUCLEOTIDE SEQUENCE [LARGE SCALE GENOMIC DNA]</scope>
    <source>
        <strain evidence="2 3">JPCC DA0580</strain>
    </source>
</reference>
<dbReference type="Gene3D" id="6.10.140.530">
    <property type="match status" value="3"/>
</dbReference>
<protein>
    <recommendedName>
        <fullName evidence="1">Helicase-associated domain-containing protein</fullName>
    </recommendedName>
</protein>
<sequence length="268" mass="31770">MSATDHANDRQWMERYERLLAFQKEQGHCNFPNTYPPDPQLAKWVKKQRYNENAGKLRGDRKQLLETIGFAWSKVNNATFDEQWMEAYQQLVAYKDNYGHTRVTAVGVNHQDHNEKKLAAWVHNQRALQRSGELRSDRKLLLDKIGFIWRTGKLTRLAPSAAAILNQRWMDRYDEMVAFQKETGHCRVPFTYPENPQLAIWVLNQRKFQKAGQLRKDRYDLLNRIGFVWRTLKNDGKKFEVEEEEKMEEALFTKEDKKDEAETVYAEV</sequence>